<dbReference type="Gene3D" id="3.40.50.360">
    <property type="match status" value="1"/>
</dbReference>
<dbReference type="RefSeq" id="WP_111738463.1">
    <property type="nucleotide sequence ID" value="NZ_CAMITG010000002.1"/>
</dbReference>
<dbReference type="SUPFAM" id="SSF52218">
    <property type="entry name" value="Flavoproteins"/>
    <property type="match status" value="1"/>
</dbReference>
<feature type="domain" description="Flavodoxin-like fold" evidence="3">
    <location>
        <begin position="1"/>
        <end position="206"/>
    </location>
</feature>
<evidence type="ECO:0000313" key="5">
    <source>
        <dbReference type="EMBL" id="SQI40119.1"/>
    </source>
</evidence>
<dbReference type="Proteomes" id="UP000248897">
    <property type="component" value="Chromosome 1"/>
</dbReference>
<sequence length="261" mass="29412">MNVLLVYAHPEPQSLNGSLRDFSIKRLEDAGHTVQVSDLYAMQWKAVLDADDSTATQTGERFDPVRDSLRAFADGLQSKDIELEQQKLLWADAVILQFPLWWFSMPAILKGWVERVYAYGFAYGVGEHSDTHWGDRYGEGTLAGKRAMLMVTAGGWETHYGPRGINGPMDDILFPIQHGILHYPGFDVLPPFVIYRTDKIDPARFAVACEVLGQRLDSLWDTPPIPFRRQNAGEYHIPELSLKEHIAPGRSGFTVHSSDNQ</sequence>
<proteinExistence type="inferred from homology"/>
<dbReference type="EMBL" id="CP065673">
    <property type="protein sequence ID" value="QPS20820.1"/>
    <property type="molecule type" value="Genomic_DNA"/>
</dbReference>
<dbReference type="Proteomes" id="UP000594967">
    <property type="component" value="Chromosome"/>
</dbReference>
<organism evidence="5 6">
    <name type="scientific">Serratia plymuthica</name>
    <dbReference type="NCBI Taxonomy" id="82996"/>
    <lineage>
        <taxon>Bacteria</taxon>
        <taxon>Pseudomonadati</taxon>
        <taxon>Pseudomonadota</taxon>
        <taxon>Gammaproteobacteria</taxon>
        <taxon>Enterobacterales</taxon>
        <taxon>Yersiniaceae</taxon>
        <taxon>Serratia</taxon>
    </lineage>
</organism>
<dbReference type="Pfam" id="PF02525">
    <property type="entry name" value="Flavodoxin_2"/>
    <property type="match status" value="1"/>
</dbReference>
<dbReference type="InterPro" id="IPR051545">
    <property type="entry name" value="NAD(P)H_dehydrogenase_qn"/>
</dbReference>
<dbReference type="InterPro" id="IPR003680">
    <property type="entry name" value="Flavodoxin_fold"/>
</dbReference>
<name>A0A2X4UNK9_SERPL</name>
<keyword evidence="7" id="KW-1185">Reference proteome</keyword>
<dbReference type="PANTHER" id="PTHR10204">
    <property type="entry name" value="NAD P H OXIDOREDUCTASE-RELATED"/>
    <property type="match status" value="1"/>
</dbReference>
<dbReference type="InterPro" id="IPR029039">
    <property type="entry name" value="Flavoprotein-like_sf"/>
</dbReference>
<dbReference type="AlphaFoldDB" id="A0A2X4UNK9"/>
<evidence type="ECO:0000313" key="7">
    <source>
        <dbReference type="Proteomes" id="UP000594967"/>
    </source>
</evidence>
<accession>A0A2X4UNK9</accession>
<dbReference type="STRING" id="82996.ADP72_23845"/>
<evidence type="ECO:0000313" key="6">
    <source>
        <dbReference type="Proteomes" id="UP000248897"/>
    </source>
</evidence>
<protein>
    <submittedName>
        <fullName evidence="5">Glutathione-regulated potassium-efflux system ancillary protein kefF</fullName>
    </submittedName>
    <submittedName>
        <fullName evidence="4">NAD(P)H-dependent oxidoreductase</fullName>
    </submittedName>
</protein>
<dbReference type="GO" id="GO:0005829">
    <property type="term" value="C:cytosol"/>
    <property type="evidence" value="ECO:0007669"/>
    <property type="project" value="TreeGrafter"/>
</dbReference>
<keyword evidence="2" id="KW-0560">Oxidoreductase</keyword>
<reference evidence="4 7" key="2">
    <citation type="submission" date="2020-12" db="EMBL/GenBank/DDBJ databases">
        <title>FDA dAtabase for Regulatory Grade micrObial Sequences (FDA-ARGOS): Supporting development and validation of Infectious Disease Dx tests.</title>
        <authorList>
            <person name="Sproer C."/>
            <person name="Gronow S."/>
            <person name="Severitt S."/>
            <person name="Schroder I."/>
            <person name="Tallon L."/>
            <person name="Sadzewicz L."/>
            <person name="Zhao X."/>
            <person name="Boylan J."/>
            <person name="Ott S."/>
            <person name="Bowen H."/>
            <person name="Vavikolanu K."/>
            <person name="Mehta A."/>
            <person name="Aluvathingal J."/>
            <person name="Nadendla S."/>
            <person name="Lowell S."/>
            <person name="Myers T."/>
            <person name="Yan Y."/>
            <person name="Sichtig H."/>
        </authorList>
    </citation>
    <scope>NUCLEOTIDE SEQUENCE [LARGE SCALE GENOMIC DNA]</scope>
    <source>
        <strain evidence="4 7">FDAARGOS_907</strain>
    </source>
</reference>
<evidence type="ECO:0000313" key="4">
    <source>
        <dbReference type="EMBL" id="QPS20820.1"/>
    </source>
</evidence>
<evidence type="ECO:0000256" key="1">
    <source>
        <dbReference type="ARBA" id="ARBA00006252"/>
    </source>
</evidence>
<comment type="similarity">
    <text evidence="1">Belongs to the NAD(P)H dehydrogenase (quinone) family.</text>
</comment>
<evidence type="ECO:0000256" key="2">
    <source>
        <dbReference type="ARBA" id="ARBA00023002"/>
    </source>
</evidence>
<dbReference type="EMBL" id="LS483469">
    <property type="protein sequence ID" value="SQI40119.1"/>
    <property type="molecule type" value="Genomic_DNA"/>
</dbReference>
<reference evidence="5 6" key="1">
    <citation type="submission" date="2018-06" db="EMBL/GenBank/DDBJ databases">
        <authorList>
            <consortium name="Pathogen Informatics"/>
            <person name="Doyle S."/>
        </authorList>
    </citation>
    <scope>NUCLEOTIDE SEQUENCE [LARGE SCALE GENOMIC DNA]</scope>
    <source>
        <strain evidence="5 6">NCTC12961</strain>
    </source>
</reference>
<evidence type="ECO:0000259" key="3">
    <source>
        <dbReference type="Pfam" id="PF02525"/>
    </source>
</evidence>
<dbReference type="GO" id="GO:0003955">
    <property type="term" value="F:NAD(P)H dehydrogenase (quinone) activity"/>
    <property type="evidence" value="ECO:0007669"/>
    <property type="project" value="TreeGrafter"/>
</dbReference>
<dbReference type="PANTHER" id="PTHR10204:SF34">
    <property type="entry name" value="NAD(P)H DEHYDROGENASE [QUINONE] 1 ISOFORM 1"/>
    <property type="match status" value="1"/>
</dbReference>
<gene>
    <name evidence="5" type="primary">kefF_2</name>
    <name evidence="4" type="ORF">I6G64_25295</name>
    <name evidence="5" type="ORF">NCTC12961_03039</name>
</gene>